<keyword evidence="2" id="KW-0472">Membrane</keyword>
<feature type="compositionally biased region" description="Polar residues" evidence="1">
    <location>
        <begin position="188"/>
        <end position="204"/>
    </location>
</feature>
<feature type="transmembrane region" description="Helical" evidence="2">
    <location>
        <begin position="35"/>
        <end position="53"/>
    </location>
</feature>
<name>A0A9P7A8X0_9AGAM</name>
<dbReference type="AlphaFoldDB" id="A0A9P7A8X0"/>
<evidence type="ECO:0000313" key="4">
    <source>
        <dbReference type="Proteomes" id="UP000719766"/>
    </source>
</evidence>
<dbReference type="EMBL" id="JABBWE010000132">
    <property type="protein sequence ID" value="KAG1784690.1"/>
    <property type="molecule type" value="Genomic_DNA"/>
</dbReference>
<dbReference type="Proteomes" id="UP000719766">
    <property type="component" value="Unassembled WGS sequence"/>
</dbReference>
<organism evidence="3 4">
    <name type="scientific">Suillus plorans</name>
    <dbReference type="NCBI Taxonomy" id="116603"/>
    <lineage>
        <taxon>Eukaryota</taxon>
        <taxon>Fungi</taxon>
        <taxon>Dikarya</taxon>
        <taxon>Basidiomycota</taxon>
        <taxon>Agaricomycotina</taxon>
        <taxon>Agaricomycetes</taxon>
        <taxon>Agaricomycetidae</taxon>
        <taxon>Boletales</taxon>
        <taxon>Suillineae</taxon>
        <taxon>Suillaceae</taxon>
        <taxon>Suillus</taxon>
    </lineage>
</organism>
<reference evidence="3" key="1">
    <citation type="journal article" date="2020" name="New Phytol.">
        <title>Comparative genomics reveals dynamic genome evolution in host specialist ectomycorrhizal fungi.</title>
        <authorList>
            <person name="Lofgren L.A."/>
            <person name="Nguyen N.H."/>
            <person name="Vilgalys R."/>
            <person name="Ruytinx J."/>
            <person name="Liao H.L."/>
            <person name="Branco S."/>
            <person name="Kuo A."/>
            <person name="LaButti K."/>
            <person name="Lipzen A."/>
            <person name="Andreopoulos W."/>
            <person name="Pangilinan J."/>
            <person name="Riley R."/>
            <person name="Hundley H."/>
            <person name="Na H."/>
            <person name="Barry K."/>
            <person name="Grigoriev I.V."/>
            <person name="Stajich J.E."/>
            <person name="Kennedy P.G."/>
        </authorList>
    </citation>
    <scope>NUCLEOTIDE SEQUENCE</scope>
    <source>
        <strain evidence="3">S12</strain>
    </source>
</reference>
<dbReference type="GeneID" id="64598398"/>
<evidence type="ECO:0000256" key="2">
    <source>
        <dbReference type="SAM" id="Phobius"/>
    </source>
</evidence>
<evidence type="ECO:0000313" key="3">
    <source>
        <dbReference type="EMBL" id="KAG1784690.1"/>
    </source>
</evidence>
<keyword evidence="2" id="KW-0812">Transmembrane</keyword>
<sequence>MNAVLLATYQVLSSRATNGSDSSNDSNWSPMQITAPIIVGVALVLIFAAYIIWHRWADHFKYHFRRVRDASVSRIYKVFTPQYRRRVQHTSVPVTLDESMATPRHIRRYHQTYTRSDSTDSETPLRDSIEFSFPPHKYRFEPLRKQTHEKSQRPGRRLWRWWRVFGVGPREVKPKVPSHRWVVEGPDENSTVGHGDGSLNSPSAETRPRSSRWTSGLAPVHEQTSDDEPDRGIYEGVMQIGDPDSSSTHSVTPMDPEYPQGVTTPMPSGSVPSSARTAAPEYSAAGGPYSPSNSRTMTTAPTTHIQQISYTPGPTHSNSPAPPMYSSVSHSRNASAESFVYPSNPDLTSLYPSSVRAVGRTLPRIYQHERQMSTESMLANSAPMVPQSMY</sequence>
<dbReference type="RefSeq" id="XP_041152175.1">
    <property type="nucleotide sequence ID" value="XM_041304634.1"/>
</dbReference>
<evidence type="ECO:0000256" key="1">
    <source>
        <dbReference type="SAM" id="MobiDB-lite"/>
    </source>
</evidence>
<feature type="region of interest" description="Disordered" evidence="1">
    <location>
        <begin position="173"/>
        <end position="297"/>
    </location>
</feature>
<keyword evidence="4" id="KW-1185">Reference proteome</keyword>
<protein>
    <submittedName>
        <fullName evidence="3">Uncharacterized protein</fullName>
    </submittedName>
</protein>
<keyword evidence="2" id="KW-1133">Transmembrane helix</keyword>
<gene>
    <name evidence="3" type="ORF">HD556DRAFT_1426644</name>
</gene>
<proteinExistence type="predicted"/>
<dbReference type="OrthoDB" id="2642980at2759"/>
<accession>A0A9P7A8X0</accession>
<feature type="compositionally biased region" description="Polar residues" evidence="1">
    <location>
        <begin position="261"/>
        <end position="276"/>
    </location>
</feature>
<comment type="caution">
    <text evidence="3">The sequence shown here is derived from an EMBL/GenBank/DDBJ whole genome shotgun (WGS) entry which is preliminary data.</text>
</comment>